<keyword evidence="5 7" id="KW-0472">Membrane</keyword>
<feature type="transmembrane region" description="Helical" evidence="7">
    <location>
        <begin position="426"/>
        <end position="447"/>
    </location>
</feature>
<feature type="transmembrane region" description="Helical" evidence="7">
    <location>
        <begin position="397"/>
        <end position="420"/>
    </location>
</feature>
<dbReference type="InterPro" id="IPR025857">
    <property type="entry name" value="MacB_PCD"/>
</dbReference>
<feature type="domain" description="ABC3 transporter permease C-terminal" evidence="8">
    <location>
        <begin position="261"/>
        <end position="377"/>
    </location>
</feature>
<dbReference type="PATRIC" id="fig|1035195.3.peg.2117"/>
<feature type="domain" description="MacB-like periplasmic core" evidence="9">
    <location>
        <begin position="17"/>
        <end position="226"/>
    </location>
</feature>
<reference evidence="10 11" key="1">
    <citation type="submission" date="2012-05" db="EMBL/GenBank/DDBJ databases">
        <authorList>
            <person name="Weinstock G."/>
            <person name="Sodergren E."/>
            <person name="Lobos E.A."/>
            <person name="Fulton L."/>
            <person name="Fulton R."/>
            <person name="Courtney L."/>
            <person name="Fronick C."/>
            <person name="O'Laughlin M."/>
            <person name="Godfrey J."/>
            <person name="Wilson R.M."/>
            <person name="Miner T."/>
            <person name="Farmer C."/>
            <person name="Delehaunty K."/>
            <person name="Cordes M."/>
            <person name="Minx P."/>
            <person name="Tomlinson C."/>
            <person name="Chen J."/>
            <person name="Wollam A."/>
            <person name="Pepin K.H."/>
            <person name="Bhonagiri V."/>
            <person name="Zhang X."/>
            <person name="Suruliraj S."/>
            <person name="Warren W."/>
            <person name="Mitreva M."/>
            <person name="Mardis E.R."/>
            <person name="Wilson R.K."/>
        </authorList>
    </citation>
    <scope>NUCLEOTIDE SEQUENCE [LARGE SCALE GENOMIC DNA]</scope>
    <source>
        <strain evidence="10 11">F0235</strain>
    </source>
</reference>
<feature type="transmembrane region" description="Helical" evidence="7">
    <location>
        <begin position="825"/>
        <end position="848"/>
    </location>
</feature>
<name>L1MAJ2_9CORY</name>
<dbReference type="Proteomes" id="UP000010445">
    <property type="component" value="Unassembled WGS sequence"/>
</dbReference>
<proteinExistence type="inferred from homology"/>
<evidence type="ECO:0000313" key="10">
    <source>
        <dbReference type="EMBL" id="EKX88009.1"/>
    </source>
</evidence>
<feature type="transmembrane region" description="Helical" evidence="7">
    <location>
        <begin position="489"/>
        <end position="509"/>
    </location>
</feature>
<evidence type="ECO:0000256" key="2">
    <source>
        <dbReference type="ARBA" id="ARBA00022475"/>
    </source>
</evidence>
<evidence type="ECO:0000259" key="8">
    <source>
        <dbReference type="Pfam" id="PF02687"/>
    </source>
</evidence>
<evidence type="ECO:0000256" key="7">
    <source>
        <dbReference type="SAM" id="Phobius"/>
    </source>
</evidence>
<keyword evidence="4 7" id="KW-1133">Transmembrane helix</keyword>
<evidence type="ECO:0000256" key="1">
    <source>
        <dbReference type="ARBA" id="ARBA00004651"/>
    </source>
</evidence>
<feature type="transmembrane region" description="Helical" evidence="7">
    <location>
        <begin position="305"/>
        <end position="335"/>
    </location>
</feature>
<dbReference type="HOGENOM" id="CLU_012341_1_0_11"/>
<evidence type="ECO:0000256" key="4">
    <source>
        <dbReference type="ARBA" id="ARBA00022989"/>
    </source>
</evidence>
<dbReference type="InterPro" id="IPR003838">
    <property type="entry name" value="ABC3_permease_C"/>
</dbReference>
<evidence type="ECO:0000256" key="6">
    <source>
        <dbReference type="ARBA" id="ARBA00038076"/>
    </source>
</evidence>
<keyword evidence="2" id="KW-1003">Cell membrane</keyword>
<gene>
    <name evidence="10" type="ORF">HMPREF9997_02372</name>
</gene>
<feature type="transmembrane region" description="Helical" evidence="7">
    <location>
        <begin position="738"/>
        <end position="763"/>
    </location>
</feature>
<comment type="similarity">
    <text evidence="6">Belongs to the ABC-4 integral membrane protein family.</text>
</comment>
<dbReference type="EMBL" id="AMEM01000040">
    <property type="protein sequence ID" value="EKX88009.1"/>
    <property type="molecule type" value="Genomic_DNA"/>
</dbReference>
<organism evidence="10 11">
    <name type="scientific">Corynebacterium durum F0235</name>
    <dbReference type="NCBI Taxonomy" id="1035195"/>
    <lineage>
        <taxon>Bacteria</taxon>
        <taxon>Bacillati</taxon>
        <taxon>Actinomycetota</taxon>
        <taxon>Actinomycetes</taxon>
        <taxon>Mycobacteriales</taxon>
        <taxon>Corynebacteriaceae</taxon>
        <taxon>Corynebacterium</taxon>
    </lineage>
</organism>
<feature type="transmembrane region" description="Helical" evidence="7">
    <location>
        <begin position="257"/>
        <end position="284"/>
    </location>
</feature>
<keyword evidence="11" id="KW-1185">Reference proteome</keyword>
<feature type="domain" description="MacB-like periplasmic core" evidence="9">
    <location>
        <begin position="485"/>
        <end position="708"/>
    </location>
</feature>
<feature type="domain" description="ABC3 transporter permease C-terminal" evidence="8">
    <location>
        <begin position="742"/>
        <end position="858"/>
    </location>
</feature>
<dbReference type="InterPro" id="IPR038766">
    <property type="entry name" value="Membrane_comp_ABC_pdt"/>
</dbReference>
<dbReference type="PANTHER" id="PTHR30287:SF2">
    <property type="entry name" value="BLL1001 PROTEIN"/>
    <property type="match status" value="1"/>
</dbReference>
<evidence type="ECO:0000313" key="11">
    <source>
        <dbReference type="Proteomes" id="UP000010445"/>
    </source>
</evidence>
<evidence type="ECO:0000256" key="3">
    <source>
        <dbReference type="ARBA" id="ARBA00022692"/>
    </source>
</evidence>
<dbReference type="PANTHER" id="PTHR30287">
    <property type="entry name" value="MEMBRANE COMPONENT OF PREDICTED ABC SUPERFAMILY METABOLITE UPTAKE TRANSPORTER"/>
    <property type="match status" value="1"/>
</dbReference>
<accession>L1MAJ2</accession>
<dbReference type="STRING" id="1035195.HMPREF9997_02372"/>
<dbReference type="GO" id="GO:0005886">
    <property type="term" value="C:plasma membrane"/>
    <property type="evidence" value="ECO:0007669"/>
    <property type="project" value="UniProtKB-SubCell"/>
</dbReference>
<evidence type="ECO:0000256" key="5">
    <source>
        <dbReference type="ARBA" id="ARBA00023136"/>
    </source>
</evidence>
<sequence length="864" mass="90523">MRTISLRTIAAHKLRLVLTILSVVLGTAFIAGSSMFTSSLSQSFTSMISSAYDDVDLVVQPTDQSIGGLPLPLIEQLRADPDVRGVSVANYQSSVAITGSDGKALQTGGLDSSAFAVDPPQRAMSFLPLKDGAYPQQPDEIAVNTTAAEKGNIKVGDTITVVTPQDRSPAKVTGIFEFGADAGGTIGVLYSEPTYLQKFTDGQHVSQASISLNDGASADSVRERLSTQHPTVKFETGQALVEQTTKQIKTALSFVNYFLWAFAGISLLVGTFIISNTFSMIVAQRNREFALLRSIGTKQSQITRAVIFEAIIVGIIGSLLGIAAGVGIVRLIYAIMEARGFGFPSTGLGLTAQSIAIPLIVGIIVTVLSAWAPARRAGAVRPVQAMRSGDQSSSDSLLVRTIFGGVVLALGVALVVIPAVISAGGIGLKASIIGVGAFFLVIGLWLAGPMLSIPLVGGLGRIVGAPFGVVGKLAATNSRRNPRRTATTSFALTLGLMMVSSIGMLGATMRDSTSDMLDSSITADFVLTGPQNSSLSIPKDAPERINRVEGVDSTATVSTAPILVNNQALDGNLQGATSPVVMGDISRVYDMKVTNGTIDTNSQNGIVLSQSTAQQLNVGVGDQVTLSKFSVEAVVASGNTFGVAGDPNSERQATVQAITEDNSSEMRFFIPMPTAEQVVKQPDIKITKIFVKTDPGASQTTVRENLEKAVADDIVISVLSKTEYKGQSTQGISQMLNILYGLLALAVVIAVLGIINTLALSVIERRREIGMLRAVGTQRGQIRRMIYIESAVIALFGALIGAAIGLGVGWAFVSILSGDGLDKVVIPWMQVLIMLVGSGFVGVLAAVWPGHKAAKTKPLEAISE</sequence>
<feature type="transmembrane region" description="Helical" evidence="7">
    <location>
        <begin position="786"/>
        <end position="813"/>
    </location>
</feature>
<comment type="subcellular location">
    <subcellularLocation>
        <location evidence="1">Cell membrane</location>
        <topology evidence="1">Multi-pass membrane protein</topology>
    </subcellularLocation>
</comment>
<dbReference type="AlphaFoldDB" id="L1MAJ2"/>
<feature type="transmembrane region" description="Helical" evidence="7">
    <location>
        <begin position="355"/>
        <end position="374"/>
    </location>
</feature>
<comment type="caution">
    <text evidence="10">The sequence shown here is derived from an EMBL/GenBank/DDBJ whole genome shotgun (WGS) entry which is preliminary data.</text>
</comment>
<protein>
    <submittedName>
        <fullName evidence="10">Efflux ABC transporter, permease protein</fullName>
    </submittedName>
</protein>
<evidence type="ECO:0000259" key="9">
    <source>
        <dbReference type="Pfam" id="PF12704"/>
    </source>
</evidence>
<keyword evidence="3 7" id="KW-0812">Transmembrane</keyword>
<dbReference type="Pfam" id="PF02687">
    <property type="entry name" value="FtsX"/>
    <property type="match status" value="2"/>
</dbReference>
<dbReference type="Pfam" id="PF12704">
    <property type="entry name" value="MacB_PCD"/>
    <property type="match status" value="2"/>
</dbReference>
<dbReference type="eggNOG" id="COG3127">
    <property type="taxonomic scope" value="Bacteria"/>
</dbReference>